<dbReference type="InterPro" id="IPR023214">
    <property type="entry name" value="HAD_sf"/>
</dbReference>
<dbReference type="InterPro" id="IPR041492">
    <property type="entry name" value="HAD_2"/>
</dbReference>
<dbReference type="GO" id="GO:0008967">
    <property type="term" value="F:phosphoglycolate phosphatase activity"/>
    <property type="evidence" value="ECO:0007669"/>
    <property type="project" value="TreeGrafter"/>
</dbReference>
<dbReference type="Gene3D" id="1.10.150.240">
    <property type="entry name" value="Putative phosphatase, domain 2"/>
    <property type="match status" value="1"/>
</dbReference>
<dbReference type="GO" id="GO:0008531">
    <property type="term" value="F:riboflavin kinase activity"/>
    <property type="evidence" value="ECO:0007669"/>
    <property type="project" value="InterPro"/>
</dbReference>
<protein>
    <recommendedName>
        <fullName evidence="5">Riboflavin kinase domain-containing protein</fullName>
    </recommendedName>
</protein>
<keyword evidence="2" id="KW-0288">FMN</keyword>
<dbReference type="GO" id="GO:0006281">
    <property type="term" value="P:DNA repair"/>
    <property type="evidence" value="ECO:0007669"/>
    <property type="project" value="TreeGrafter"/>
</dbReference>
<dbReference type="NCBIfam" id="TIGR01509">
    <property type="entry name" value="HAD-SF-IA-v3"/>
    <property type="match status" value="1"/>
</dbReference>
<dbReference type="InterPro" id="IPR006439">
    <property type="entry name" value="HAD-SF_hydro_IA"/>
</dbReference>
<feature type="domain" description="Riboflavin kinase" evidence="5">
    <location>
        <begin position="21"/>
        <end position="74"/>
    </location>
</feature>
<dbReference type="InterPro" id="IPR023198">
    <property type="entry name" value="PGP-like_dom2"/>
</dbReference>
<accession>A0A382K2H3</accession>
<keyword evidence="1" id="KW-0285">Flavoprotein</keyword>
<dbReference type="AlphaFoldDB" id="A0A382K2H3"/>
<dbReference type="Gene3D" id="3.40.50.1000">
    <property type="entry name" value="HAD superfamily/HAD-like"/>
    <property type="match status" value="1"/>
</dbReference>
<evidence type="ECO:0000256" key="3">
    <source>
        <dbReference type="ARBA" id="ARBA00022679"/>
    </source>
</evidence>
<dbReference type="Pfam" id="PF01982">
    <property type="entry name" value="CTP-dep_RFKase"/>
    <property type="match status" value="1"/>
</dbReference>
<dbReference type="SUPFAM" id="SSF56784">
    <property type="entry name" value="HAD-like"/>
    <property type="match status" value="1"/>
</dbReference>
<evidence type="ECO:0000259" key="5">
    <source>
        <dbReference type="Pfam" id="PF01982"/>
    </source>
</evidence>
<dbReference type="InterPro" id="IPR050155">
    <property type="entry name" value="HAD-like_hydrolase_sf"/>
</dbReference>
<reference evidence="6" key="1">
    <citation type="submission" date="2018-05" db="EMBL/GenBank/DDBJ databases">
        <authorList>
            <person name="Lanie J.A."/>
            <person name="Ng W.-L."/>
            <person name="Kazmierczak K.M."/>
            <person name="Andrzejewski T.M."/>
            <person name="Davidsen T.M."/>
            <person name="Wayne K.J."/>
            <person name="Tettelin H."/>
            <person name="Glass J.I."/>
            <person name="Rusch D."/>
            <person name="Podicherti R."/>
            <person name="Tsui H.-C.T."/>
            <person name="Winkler M.E."/>
        </authorList>
    </citation>
    <scope>NUCLEOTIDE SEQUENCE</scope>
</reference>
<keyword evidence="4" id="KW-0547">Nucleotide-binding</keyword>
<dbReference type="SFLD" id="SFLDG01129">
    <property type="entry name" value="C1.5:_HAD__Beta-PGM__Phosphata"/>
    <property type="match status" value="1"/>
</dbReference>
<keyword evidence="3" id="KW-0808">Transferase</keyword>
<dbReference type="InterPro" id="IPR023602">
    <property type="entry name" value="Riboflavin_kinase_CTP-dep"/>
</dbReference>
<evidence type="ECO:0000256" key="2">
    <source>
        <dbReference type="ARBA" id="ARBA00022643"/>
    </source>
</evidence>
<dbReference type="SFLD" id="SFLDG01135">
    <property type="entry name" value="C1.5.6:_HAD__Beta-PGM__Phospha"/>
    <property type="match status" value="1"/>
</dbReference>
<dbReference type="PANTHER" id="PTHR43434:SF1">
    <property type="entry name" value="PHOSPHOGLYCOLATE PHOSPHATASE"/>
    <property type="match status" value="1"/>
</dbReference>
<evidence type="ECO:0000256" key="1">
    <source>
        <dbReference type="ARBA" id="ARBA00022630"/>
    </source>
</evidence>
<name>A0A382K2H3_9ZZZZ</name>
<dbReference type="NCBIfam" id="TIGR01549">
    <property type="entry name" value="HAD-SF-IA-v1"/>
    <property type="match status" value="1"/>
</dbReference>
<gene>
    <name evidence="6" type="ORF">METZ01_LOCUS271504</name>
</gene>
<sequence>RLTWGAVKASPGYRIAATDGLSCDARCYPVQIGGHLPGVVVIPEVPEYPEFQVELVAALSLRQHLSLEDGDSLEFSTFEPLSVRAVLFDADGTLVDSVEAFRIVAEQAAAGKYRVTREAVNEALNTPGGAFWELIVPEEEENRSNVIAGLRHTAFELWDSVLNAHVTMIPGLAAVFECLTRAEISLGIVTSSDGRSLGPLREAGLLEYFDVILAAADVEHLKPHPEGLLQAAKTLGVSPEEAAYVGDTVIDVQASRAAGMASIVVLTGAGDSARLSAAGPDRIAASMSQLPKLLELG</sequence>
<dbReference type="EMBL" id="UINC01078006">
    <property type="protein sequence ID" value="SVC18650.1"/>
    <property type="molecule type" value="Genomic_DNA"/>
</dbReference>
<dbReference type="PANTHER" id="PTHR43434">
    <property type="entry name" value="PHOSPHOGLYCOLATE PHOSPHATASE"/>
    <property type="match status" value="1"/>
</dbReference>
<dbReference type="PRINTS" id="PR00413">
    <property type="entry name" value="HADHALOGNASE"/>
</dbReference>
<dbReference type="InterPro" id="IPR023465">
    <property type="entry name" value="Riboflavin_kinase_dom_sf"/>
</dbReference>
<dbReference type="Pfam" id="PF13419">
    <property type="entry name" value="HAD_2"/>
    <property type="match status" value="1"/>
</dbReference>
<dbReference type="GO" id="GO:0009231">
    <property type="term" value="P:riboflavin biosynthetic process"/>
    <property type="evidence" value="ECO:0007669"/>
    <property type="project" value="InterPro"/>
</dbReference>
<organism evidence="6">
    <name type="scientific">marine metagenome</name>
    <dbReference type="NCBI Taxonomy" id="408172"/>
    <lineage>
        <taxon>unclassified sequences</taxon>
        <taxon>metagenomes</taxon>
        <taxon>ecological metagenomes</taxon>
    </lineage>
</organism>
<proteinExistence type="predicted"/>
<dbReference type="SUPFAM" id="SSF82114">
    <property type="entry name" value="Riboflavin kinase-like"/>
    <property type="match status" value="1"/>
</dbReference>
<dbReference type="Gene3D" id="2.40.30.30">
    <property type="entry name" value="Riboflavin kinase-like"/>
    <property type="match status" value="1"/>
</dbReference>
<evidence type="ECO:0000256" key="4">
    <source>
        <dbReference type="ARBA" id="ARBA00022741"/>
    </source>
</evidence>
<feature type="non-terminal residue" evidence="6">
    <location>
        <position position="1"/>
    </location>
</feature>
<dbReference type="SFLD" id="SFLDS00003">
    <property type="entry name" value="Haloacid_Dehalogenase"/>
    <property type="match status" value="1"/>
</dbReference>
<dbReference type="GO" id="GO:0000166">
    <property type="term" value="F:nucleotide binding"/>
    <property type="evidence" value="ECO:0007669"/>
    <property type="project" value="UniProtKB-KW"/>
</dbReference>
<evidence type="ECO:0000313" key="6">
    <source>
        <dbReference type="EMBL" id="SVC18650.1"/>
    </source>
</evidence>
<dbReference type="InterPro" id="IPR036412">
    <property type="entry name" value="HAD-like_sf"/>
</dbReference>